<dbReference type="InterPro" id="IPR003752">
    <property type="entry name" value="DiS_bond_form_DsbB/BdbC"/>
</dbReference>
<feature type="transmembrane region" description="Helical" evidence="5">
    <location>
        <begin position="12"/>
        <end position="30"/>
    </location>
</feature>
<dbReference type="EMBL" id="QRDW01000003">
    <property type="protein sequence ID" value="RED51290.1"/>
    <property type="molecule type" value="Genomic_DNA"/>
</dbReference>
<dbReference type="RefSeq" id="WP_245957015.1">
    <property type="nucleotide sequence ID" value="NZ_QRDW01000003.1"/>
</dbReference>
<evidence type="ECO:0000256" key="4">
    <source>
        <dbReference type="ARBA" id="ARBA00023136"/>
    </source>
</evidence>
<proteinExistence type="predicted"/>
<dbReference type="Gene3D" id="1.20.1550.10">
    <property type="entry name" value="DsbB-like"/>
    <property type="match status" value="1"/>
</dbReference>
<keyword evidence="3 5" id="KW-1133">Transmembrane helix</keyword>
<dbReference type="SUPFAM" id="SSF158442">
    <property type="entry name" value="DsbB-like"/>
    <property type="match status" value="1"/>
</dbReference>
<feature type="transmembrane region" description="Helical" evidence="5">
    <location>
        <begin position="42"/>
        <end position="60"/>
    </location>
</feature>
<dbReference type="InterPro" id="IPR023380">
    <property type="entry name" value="DsbB-like_sf"/>
</dbReference>
<protein>
    <submittedName>
        <fullName evidence="6">Disulfide bond formation protein DsbB</fullName>
    </submittedName>
</protein>
<comment type="subcellular location">
    <subcellularLocation>
        <location evidence="1">Membrane</location>
        <topology evidence="1">Multi-pass membrane protein</topology>
    </subcellularLocation>
</comment>
<gene>
    <name evidence="6" type="ORF">DFP90_10390</name>
</gene>
<evidence type="ECO:0000256" key="1">
    <source>
        <dbReference type="ARBA" id="ARBA00004141"/>
    </source>
</evidence>
<dbReference type="GO" id="GO:0006457">
    <property type="term" value="P:protein folding"/>
    <property type="evidence" value="ECO:0007669"/>
    <property type="project" value="InterPro"/>
</dbReference>
<dbReference type="GO" id="GO:0015035">
    <property type="term" value="F:protein-disulfide reductase activity"/>
    <property type="evidence" value="ECO:0007669"/>
    <property type="project" value="InterPro"/>
</dbReference>
<keyword evidence="7" id="KW-1185">Reference proteome</keyword>
<evidence type="ECO:0000256" key="2">
    <source>
        <dbReference type="ARBA" id="ARBA00022692"/>
    </source>
</evidence>
<evidence type="ECO:0000256" key="5">
    <source>
        <dbReference type="SAM" id="Phobius"/>
    </source>
</evidence>
<dbReference type="Pfam" id="PF02600">
    <property type="entry name" value="DsbB"/>
    <property type="match status" value="1"/>
</dbReference>
<evidence type="ECO:0000256" key="3">
    <source>
        <dbReference type="ARBA" id="ARBA00022989"/>
    </source>
</evidence>
<reference evidence="6 7" key="1">
    <citation type="submission" date="2018-07" db="EMBL/GenBank/DDBJ databases">
        <title>Genomic Encyclopedia of Type Strains, Phase III (KMG-III): the genomes of soil and plant-associated and newly described type strains.</title>
        <authorList>
            <person name="Whitman W."/>
        </authorList>
    </citation>
    <scope>NUCLEOTIDE SEQUENCE [LARGE SCALE GENOMIC DNA]</scope>
    <source>
        <strain evidence="6 7">CECT 8488</strain>
    </source>
</reference>
<dbReference type="InterPro" id="IPR024199">
    <property type="entry name" value="Uncharacterised_DsbB"/>
</dbReference>
<accession>A0A3D9HP78</accession>
<evidence type="ECO:0000313" key="6">
    <source>
        <dbReference type="EMBL" id="RED51290.1"/>
    </source>
</evidence>
<comment type="caution">
    <text evidence="6">The sequence shown here is derived from an EMBL/GenBank/DDBJ whole genome shotgun (WGS) entry which is preliminary data.</text>
</comment>
<organism evidence="6 7">
    <name type="scientific">Aestuariispira insulae</name>
    <dbReference type="NCBI Taxonomy" id="1461337"/>
    <lineage>
        <taxon>Bacteria</taxon>
        <taxon>Pseudomonadati</taxon>
        <taxon>Pseudomonadota</taxon>
        <taxon>Alphaproteobacteria</taxon>
        <taxon>Rhodospirillales</taxon>
        <taxon>Kiloniellaceae</taxon>
        <taxon>Aestuariispira</taxon>
    </lineage>
</organism>
<dbReference type="GO" id="GO:0016020">
    <property type="term" value="C:membrane"/>
    <property type="evidence" value="ECO:0007669"/>
    <property type="project" value="UniProtKB-SubCell"/>
</dbReference>
<dbReference type="Proteomes" id="UP000256845">
    <property type="component" value="Unassembled WGS sequence"/>
</dbReference>
<feature type="transmembrane region" description="Helical" evidence="5">
    <location>
        <begin position="72"/>
        <end position="93"/>
    </location>
</feature>
<name>A0A3D9HP78_9PROT</name>
<evidence type="ECO:0000313" key="7">
    <source>
        <dbReference type="Proteomes" id="UP000256845"/>
    </source>
</evidence>
<dbReference type="AlphaFoldDB" id="A0A3D9HP78"/>
<dbReference type="PIRSF" id="PIRSF033913">
    <property type="entry name" value="S-S_format_DsbB"/>
    <property type="match status" value="1"/>
</dbReference>
<sequence>MMRSFFIPANAILVTLAVAIAVLGGAYIFQYGFGYHPCELCLYQRLPWWIVIAIGCAAFWSGKRLPGLSNMLLILMGITLLVSTGLAGLHAGVEFKWWQGPTDCSSGPLDFDNLDDLAAAINAMPDIRCDEVPWSLFGISMAGYNFLISAALGLYALIVPIRNR</sequence>
<keyword evidence="4 5" id="KW-0472">Membrane</keyword>
<keyword evidence="2 5" id="KW-0812">Transmembrane</keyword>
<feature type="transmembrane region" description="Helical" evidence="5">
    <location>
        <begin position="134"/>
        <end position="158"/>
    </location>
</feature>